<feature type="repeat" description="TPR" evidence="1">
    <location>
        <begin position="118"/>
        <end position="151"/>
    </location>
</feature>
<proteinExistence type="predicted"/>
<reference evidence="3 4" key="1">
    <citation type="submission" date="2018-08" db="EMBL/GenBank/DDBJ databases">
        <title>Pallidiluteibacterium maritimus gen. nov., sp. nov., isolated from coastal sediment.</title>
        <authorList>
            <person name="Zhou L.Y."/>
        </authorList>
    </citation>
    <scope>NUCLEOTIDE SEQUENCE [LARGE SCALE GENOMIC DNA]</scope>
    <source>
        <strain evidence="3 4">XSD2</strain>
    </source>
</reference>
<dbReference type="InterPro" id="IPR019734">
    <property type="entry name" value="TPR_rpt"/>
</dbReference>
<dbReference type="Gene3D" id="1.25.40.10">
    <property type="entry name" value="Tetratricopeptide repeat domain"/>
    <property type="match status" value="1"/>
</dbReference>
<dbReference type="AlphaFoldDB" id="A0A399T362"/>
<keyword evidence="2" id="KW-0812">Transmembrane</keyword>
<gene>
    <name evidence="3" type="ORF">D1614_11435</name>
</gene>
<dbReference type="SUPFAM" id="SSF48452">
    <property type="entry name" value="TPR-like"/>
    <property type="match status" value="1"/>
</dbReference>
<organism evidence="3 4">
    <name type="scientific">Maribellus luteus</name>
    <dbReference type="NCBI Taxonomy" id="2305463"/>
    <lineage>
        <taxon>Bacteria</taxon>
        <taxon>Pseudomonadati</taxon>
        <taxon>Bacteroidota</taxon>
        <taxon>Bacteroidia</taxon>
        <taxon>Marinilabiliales</taxon>
        <taxon>Prolixibacteraceae</taxon>
        <taxon>Maribellus</taxon>
    </lineage>
</organism>
<evidence type="ECO:0000256" key="2">
    <source>
        <dbReference type="SAM" id="Phobius"/>
    </source>
</evidence>
<dbReference type="PROSITE" id="PS50005">
    <property type="entry name" value="TPR"/>
    <property type="match status" value="1"/>
</dbReference>
<protein>
    <submittedName>
        <fullName evidence="3">Uncharacterized protein</fullName>
    </submittedName>
</protein>
<accession>A0A399T362</accession>
<sequence>MSFGGSVLAMIQSLRANARPKHKAYQDWTKTENRRYSNNPQVSFKKVSAEKLAEIKAKNREETEREQRRIYWKVTLSLLLIVPVVTLVLFEFFFQPDRINRNPSSPKTAEATLSAEQIDYLLTSGYSWLNKNHYKNARFQFERVLEVQPRNKIAVYGMAASFVYECNKDRQQCDEAQKRLDEYIRKYGEDSTTDYLKLMLEK</sequence>
<feature type="transmembrane region" description="Helical" evidence="2">
    <location>
        <begin position="70"/>
        <end position="94"/>
    </location>
</feature>
<comment type="caution">
    <text evidence="3">The sequence shown here is derived from an EMBL/GenBank/DDBJ whole genome shotgun (WGS) entry which is preliminary data.</text>
</comment>
<keyword evidence="4" id="KW-1185">Reference proteome</keyword>
<dbReference type="EMBL" id="QWGR01000005">
    <property type="protein sequence ID" value="RIJ48333.1"/>
    <property type="molecule type" value="Genomic_DNA"/>
</dbReference>
<keyword evidence="2" id="KW-1133">Transmembrane helix</keyword>
<dbReference type="Proteomes" id="UP000265926">
    <property type="component" value="Unassembled WGS sequence"/>
</dbReference>
<evidence type="ECO:0000313" key="4">
    <source>
        <dbReference type="Proteomes" id="UP000265926"/>
    </source>
</evidence>
<dbReference type="OrthoDB" id="1121212at2"/>
<evidence type="ECO:0000313" key="3">
    <source>
        <dbReference type="EMBL" id="RIJ48333.1"/>
    </source>
</evidence>
<keyword evidence="1" id="KW-0802">TPR repeat</keyword>
<dbReference type="InterPro" id="IPR011990">
    <property type="entry name" value="TPR-like_helical_dom_sf"/>
</dbReference>
<evidence type="ECO:0000256" key="1">
    <source>
        <dbReference type="PROSITE-ProRule" id="PRU00339"/>
    </source>
</evidence>
<name>A0A399T362_9BACT</name>
<dbReference type="RefSeq" id="WP_119438065.1">
    <property type="nucleotide sequence ID" value="NZ_QWGR01000005.1"/>
</dbReference>
<keyword evidence="2" id="KW-0472">Membrane</keyword>